<reference evidence="5" key="1">
    <citation type="journal article" date="2014" name="Int. J. Syst. Evol. Microbiol.">
        <title>Complete genome sequence of Corynebacterium casei LMG S-19264T (=DSM 44701T), isolated from a smear-ripened cheese.</title>
        <authorList>
            <consortium name="US DOE Joint Genome Institute (JGI-PGF)"/>
            <person name="Walter F."/>
            <person name="Albersmeier A."/>
            <person name="Kalinowski J."/>
            <person name="Ruckert C."/>
        </authorList>
    </citation>
    <scope>NUCLEOTIDE SEQUENCE</scope>
    <source>
        <strain evidence="5">JCM 3131</strain>
    </source>
</reference>
<dbReference type="InterPro" id="IPR005255">
    <property type="entry name" value="PdxA_fam"/>
</dbReference>
<dbReference type="PANTHER" id="PTHR30004">
    <property type="entry name" value="4-HYDROXYTHREONINE-4-PHOSPHATE DEHYDROGENASE"/>
    <property type="match status" value="1"/>
</dbReference>
<sequence length="411" mass="42881">MSTTTSRRPRVAVTLGDPAGTGPELIAKLLSVPGNTAAADIVLISDEAELKSAGDDAGLTVEYATEYTPGVPLLHDNSAHRPAGEFERRTATEAGGRWALANLRTALDMAGRGEVHAILFAPLNKTSLHLAGMTENDELRWFEKVLGVDAFTSELNILPGLWTARVTSHVSIAEVDAGITRENVVEAGELLHQVLRESGVEAPRIGVCALNPHAGENGKFGRHELDVITPAVGDLTARGPDFTGPFPSDTIFLRARAGDFDGILTMYHDQGQIAMKLICFDGGVTMAGGLPVPICTPAHGTAFEIVGQAKANTGSVQNAYDLAVRIGGQSRGGGLTPYGTRAQGRGDSAPGPAPVPPCRGELLPGGARGEVVSPSAVRAVVPVVPEAPCEQLVAVARACPAPSARTTRRPR</sequence>
<gene>
    <name evidence="5" type="primary">pdxA2</name>
    <name evidence="5" type="ORF">GCM10010145_66810</name>
</gene>
<dbReference type="EMBL" id="BMQK01000027">
    <property type="protein sequence ID" value="GGQ88054.1"/>
    <property type="molecule type" value="Genomic_DNA"/>
</dbReference>
<evidence type="ECO:0000256" key="2">
    <source>
        <dbReference type="ARBA" id="ARBA00023002"/>
    </source>
</evidence>
<comment type="caution">
    <text evidence="5">The sequence shown here is derived from an EMBL/GenBank/DDBJ whole genome shotgun (WGS) entry which is preliminary data.</text>
</comment>
<name>A0A918BTS0_9ACTN</name>
<dbReference type="PANTHER" id="PTHR30004:SF3">
    <property type="entry name" value="4-HYDROXYTHREONINE-4-PHOSPHATE DEHYDROGENASE 2-RELATED"/>
    <property type="match status" value="1"/>
</dbReference>
<proteinExistence type="predicted"/>
<keyword evidence="2" id="KW-0560">Oxidoreductase</keyword>
<dbReference type="SUPFAM" id="SSF53659">
    <property type="entry name" value="Isocitrate/Isopropylmalate dehydrogenase-like"/>
    <property type="match status" value="1"/>
</dbReference>
<evidence type="ECO:0000256" key="1">
    <source>
        <dbReference type="ARBA" id="ARBA00022723"/>
    </source>
</evidence>
<dbReference type="AlphaFoldDB" id="A0A918BTS0"/>
<protein>
    <submittedName>
        <fullName evidence="5">4-hydroxythreonine-4-phosphate dehydrogenase 2</fullName>
    </submittedName>
</protein>
<dbReference type="Pfam" id="PF04166">
    <property type="entry name" value="PdxA"/>
    <property type="match status" value="1"/>
</dbReference>
<evidence type="ECO:0000313" key="5">
    <source>
        <dbReference type="EMBL" id="GGQ88054.1"/>
    </source>
</evidence>
<accession>A0A918BTS0</accession>
<dbReference type="GO" id="GO:0016491">
    <property type="term" value="F:oxidoreductase activity"/>
    <property type="evidence" value="ECO:0007669"/>
    <property type="project" value="UniProtKB-KW"/>
</dbReference>
<reference evidence="5" key="2">
    <citation type="submission" date="2020-09" db="EMBL/GenBank/DDBJ databases">
        <authorList>
            <person name="Sun Q."/>
            <person name="Ohkuma M."/>
        </authorList>
    </citation>
    <scope>NUCLEOTIDE SEQUENCE</scope>
    <source>
        <strain evidence="5">JCM 3131</strain>
    </source>
</reference>
<evidence type="ECO:0000313" key="6">
    <source>
        <dbReference type="Proteomes" id="UP000620156"/>
    </source>
</evidence>
<keyword evidence="3" id="KW-0520">NAD</keyword>
<evidence type="ECO:0000256" key="3">
    <source>
        <dbReference type="ARBA" id="ARBA00023027"/>
    </source>
</evidence>
<dbReference type="Proteomes" id="UP000620156">
    <property type="component" value="Unassembled WGS sequence"/>
</dbReference>
<dbReference type="RefSeq" id="WP_189220625.1">
    <property type="nucleotide sequence ID" value="NZ_BMQK01000027.1"/>
</dbReference>
<keyword evidence="6" id="KW-1185">Reference proteome</keyword>
<feature type="region of interest" description="Disordered" evidence="4">
    <location>
        <begin position="333"/>
        <end position="355"/>
    </location>
</feature>
<keyword evidence="1" id="KW-0479">Metal-binding</keyword>
<organism evidence="5 6">
    <name type="scientific">Streptomyces ruber</name>
    <dbReference type="NCBI Taxonomy" id="83378"/>
    <lineage>
        <taxon>Bacteria</taxon>
        <taxon>Bacillati</taxon>
        <taxon>Actinomycetota</taxon>
        <taxon>Actinomycetes</taxon>
        <taxon>Kitasatosporales</taxon>
        <taxon>Streptomycetaceae</taxon>
        <taxon>Streptomyces</taxon>
    </lineage>
</organism>
<dbReference type="GO" id="GO:0051287">
    <property type="term" value="F:NAD binding"/>
    <property type="evidence" value="ECO:0007669"/>
    <property type="project" value="InterPro"/>
</dbReference>
<dbReference type="Gene3D" id="3.40.718.10">
    <property type="entry name" value="Isopropylmalate Dehydrogenase"/>
    <property type="match status" value="1"/>
</dbReference>
<dbReference type="GO" id="GO:0046872">
    <property type="term" value="F:metal ion binding"/>
    <property type="evidence" value="ECO:0007669"/>
    <property type="project" value="UniProtKB-KW"/>
</dbReference>
<evidence type="ECO:0000256" key="4">
    <source>
        <dbReference type="SAM" id="MobiDB-lite"/>
    </source>
</evidence>